<evidence type="ECO:0000313" key="1">
    <source>
        <dbReference type="EMBL" id="QJA73763.1"/>
    </source>
</evidence>
<name>A0A6M3JUN7_9ZZZZ</name>
<gene>
    <name evidence="1" type="ORF">MM415A02254_0006</name>
</gene>
<accession>A0A6M3JUN7</accession>
<reference evidence="1" key="1">
    <citation type="submission" date="2020-03" db="EMBL/GenBank/DDBJ databases">
        <title>The deep terrestrial virosphere.</title>
        <authorList>
            <person name="Holmfeldt K."/>
            <person name="Nilsson E."/>
            <person name="Simone D."/>
            <person name="Lopez-Fernandez M."/>
            <person name="Wu X."/>
            <person name="de Brujin I."/>
            <person name="Lundin D."/>
            <person name="Andersson A."/>
            <person name="Bertilsson S."/>
            <person name="Dopson M."/>
        </authorList>
    </citation>
    <scope>NUCLEOTIDE SEQUENCE</scope>
    <source>
        <strain evidence="1">MM415A02254</strain>
    </source>
</reference>
<protein>
    <submittedName>
        <fullName evidence="1">Uncharacterized protein</fullName>
    </submittedName>
</protein>
<organism evidence="1">
    <name type="scientific">viral metagenome</name>
    <dbReference type="NCBI Taxonomy" id="1070528"/>
    <lineage>
        <taxon>unclassified sequences</taxon>
        <taxon>metagenomes</taxon>
        <taxon>organismal metagenomes</taxon>
    </lineage>
</organism>
<sequence length="52" mass="6175">MPFLYVRDEVMEVLISWLKSHESDIANDINDFGELKPVFLELFMEEAQECPR</sequence>
<dbReference type="EMBL" id="MT142051">
    <property type="protein sequence ID" value="QJA73763.1"/>
    <property type="molecule type" value="Genomic_DNA"/>
</dbReference>
<proteinExistence type="predicted"/>
<dbReference type="AlphaFoldDB" id="A0A6M3JUN7"/>